<dbReference type="Proteomes" id="UP001150538">
    <property type="component" value="Unassembled WGS sequence"/>
</dbReference>
<dbReference type="GO" id="GO:0046872">
    <property type="term" value="F:metal ion binding"/>
    <property type="evidence" value="ECO:0007669"/>
    <property type="project" value="UniProtKB-KW"/>
</dbReference>
<feature type="domain" description="Tyrosinase copper-binding" evidence="4">
    <location>
        <begin position="206"/>
        <end position="217"/>
    </location>
</feature>
<dbReference type="PROSITE" id="PS00498">
    <property type="entry name" value="TYROSINASE_2"/>
    <property type="match status" value="1"/>
</dbReference>
<reference evidence="5" key="1">
    <citation type="submission" date="2022-07" db="EMBL/GenBank/DDBJ databases">
        <title>Phylogenomic reconstructions and comparative analyses of Kickxellomycotina fungi.</title>
        <authorList>
            <person name="Reynolds N.K."/>
            <person name="Stajich J.E."/>
            <person name="Barry K."/>
            <person name="Grigoriev I.V."/>
            <person name="Crous P."/>
            <person name="Smith M.E."/>
        </authorList>
    </citation>
    <scope>NUCLEOTIDE SEQUENCE</scope>
    <source>
        <strain evidence="5">NBRC 100468</strain>
    </source>
</reference>
<gene>
    <name evidence="5" type="ORF">H4219_004310</name>
</gene>
<dbReference type="PRINTS" id="PR00092">
    <property type="entry name" value="TYROSINASE"/>
</dbReference>
<dbReference type="AlphaFoldDB" id="A0A9W8DRK8"/>
<feature type="compositionally biased region" description="Acidic residues" evidence="3">
    <location>
        <begin position="472"/>
        <end position="512"/>
    </location>
</feature>
<dbReference type="OrthoDB" id="6132182at2759"/>
<evidence type="ECO:0000256" key="3">
    <source>
        <dbReference type="SAM" id="MobiDB-lite"/>
    </source>
</evidence>
<evidence type="ECO:0000256" key="2">
    <source>
        <dbReference type="ARBA" id="ARBA00023008"/>
    </source>
</evidence>
<dbReference type="InterPro" id="IPR050316">
    <property type="entry name" value="Tyrosinase/Hemocyanin"/>
</dbReference>
<evidence type="ECO:0000259" key="4">
    <source>
        <dbReference type="PROSITE" id="PS00498"/>
    </source>
</evidence>
<dbReference type="PANTHER" id="PTHR11474:SF126">
    <property type="entry name" value="TYROSINASE-LIKE PROTEIN TYR-1-RELATED"/>
    <property type="match status" value="1"/>
</dbReference>
<evidence type="ECO:0000313" key="5">
    <source>
        <dbReference type="EMBL" id="KAJ1915459.1"/>
    </source>
</evidence>
<dbReference type="Gene3D" id="1.10.1280.10">
    <property type="entry name" value="Di-copper center containing domain from catechol oxidase"/>
    <property type="match status" value="1"/>
</dbReference>
<feature type="compositionally biased region" description="Acidic residues" evidence="3">
    <location>
        <begin position="445"/>
        <end position="454"/>
    </location>
</feature>
<sequence>MVSAQDLPPFSLQNTACTQPAVRKELRRLTSDEKDRFMRALSEMHRRGWMDSFARLHDTASHNIHGNDLFLIWHRAYIQHFESALQSIEPGLSLPYWDWSIDAASPENSEILGPAWFGGNGAGWNGCIMDGLEANWGKLYPQRSCIQRAYRYGRSTGAFWPTGALNSIIQTSRSYSQLRTSIENGSHGVVHLGLGGDFSTMWAPIDPIFFMHHSMIDRLFLQWQMGDPGSRRFEVNGMDANNNWIGPNTRLPFYGITAREAVDAFSNGFCYTYDDVRPPDGLQPAATATSPQGQARNAAKVVPNIVTQIVQPNNNQRPVKTVVVPPAQPDPRIIAARPEPRVHAVLASSLQRQNQQQPQPQIQQGNIFNPNQFAQPRFRQLSRPAPQPLFRPISPFGVNQFANRFNSPPMNNRVLQFQRPQPQFGRNFIPGRRFFRRDGESEKDQEADDDDEADGASGVNRDTDSSNRAGEVDAESESEPSDDDSDEGNEEGGDEDEDLESVAESDETEDDSSSANLQRDGKPSNGTDAKQAPAYEASPASSSSKHIRVPDIPQEWILSQKLDPAEAKRLHDFVNKYIQENGAI</sequence>
<comment type="caution">
    <text evidence="5">The sequence shown here is derived from an EMBL/GenBank/DDBJ whole genome shotgun (WGS) entry which is preliminary data.</text>
</comment>
<dbReference type="GO" id="GO:0016491">
    <property type="term" value="F:oxidoreductase activity"/>
    <property type="evidence" value="ECO:0007669"/>
    <property type="project" value="InterPro"/>
</dbReference>
<dbReference type="InterPro" id="IPR008922">
    <property type="entry name" value="Di-copper_centre_dom_sf"/>
</dbReference>
<name>A0A9W8DRK8_9FUNG</name>
<feature type="compositionally biased region" description="Low complexity" evidence="3">
    <location>
        <begin position="532"/>
        <end position="544"/>
    </location>
</feature>
<protein>
    <recommendedName>
        <fullName evidence="4">Tyrosinase copper-binding domain-containing protein</fullName>
    </recommendedName>
</protein>
<evidence type="ECO:0000313" key="6">
    <source>
        <dbReference type="Proteomes" id="UP001150538"/>
    </source>
</evidence>
<keyword evidence="2" id="KW-0186">Copper</keyword>
<dbReference type="SUPFAM" id="SSF48056">
    <property type="entry name" value="Di-copper centre-containing domain"/>
    <property type="match status" value="1"/>
</dbReference>
<dbReference type="EMBL" id="JANBPU010000145">
    <property type="protein sequence ID" value="KAJ1915459.1"/>
    <property type="molecule type" value="Genomic_DNA"/>
</dbReference>
<keyword evidence="1" id="KW-0479">Metal-binding</keyword>
<dbReference type="PANTHER" id="PTHR11474">
    <property type="entry name" value="TYROSINASE FAMILY MEMBER"/>
    <property type="match status" value="1"/>
</dbReference>
<feature type="region of interest" description="Disordered" evidence="3">
    <location>
        <begin position="418"/>
        <end position="548"/>
    </location>
</feature>
<organism evidence="5 6">
    <name type="scientific">Mycoemilia scoparia</name>
    <dbReference type="NCBI Taxonomy" id="417184"/>
    <lineage>
        <taxon>Eukaryota</taxon>
        <taxon>Fungi</taxon>
        <taxon>Fungi incertae sedis</taxon>
        <taxon>Zoopagomycota</taxon>
        <taxon>Kickxellomycotina</taxon>
        <taxon>Kickxellomycetes</taxon>
        <taxon>Kickxellales</taxon>
        <taxon>Kickxellaceae</taxon>
        <taxon>Mycoemilia</taxon>
    </lineage>
</organism>
<keyword evidence="6" id="KW-1185">Reference proteome</keyword>
<proteinExistence type="predicted"/>
<dbReference type="Pfam" id="PF00264">
    <property type="entry name" value="Tyrosinase"/>
    <property type="match status" value="1"/>
</dbReference>
<dbReference type="InterPro" id="IPR002227">
    <property type="entry name" value="Tyrosinase_Cu-bd"/>
</dbReference>
<evidence type="ECO:0000256" key="1">
    <source>
        <dbReference type="ARBA" id="ARBA00022723"/>
    </source>
</evidence>
<accession>A0A9W8DRK8</accession>